<keyword evidence="3" id="KW-1185">Reference proteome</keyword>
<organism evidence="2 3">
    <name type="scientific">Streptomyces ipomoeae 91-03</name>
    <dbReference type="NCBI Taxonomy" id="698759"/>
    <lineage>
        <taxon>Bacteria</taxon>
        <taxon>Bacillati</taxon>
        <taxon>Actinomycetota</taxon>
        <taxon>Actinomycetes</taxon>
        <taxon>Kitasatosporales</taxon>
        <taxon>Streptomycetaceae</taxon>
        <taxon>Streptomyces</taxon>
    </lineage>
</organism>
<evidence type="ECO:0000313" key="3">
    <source>
        <dbReference type="Proteomes" id="UP000010411"/>
    </source>
</evidence>
<gene>
    <name evidence="2" type="ORF">STRIP9103_03543</name>
</gene>
<accession>L1L3E8</accession>
<dbReference type="AlphaFoldDB" id="L1L3E8"/>
<protein>
    <submittedName>
        <fullName evidence="2">Uncharacterized protein</fullName>
    </submittedName>
</protein>
<keyword evidence="1" id="KW-0175">Coiled coil</keyword>
<dbReference type="RefSeq" id="WP_009308144.1">
    <property type="nucleotide sequence ID" value="NZ_AEJC01000171.1"/>
</dbReference>
<dbReference type="Proteomes" id="UP000010411">
    <property type="component" value="Unassembled WGS sequence"/>
</dbReference>
<feature type="coiled-coil region" evidence="1">
    <location>
        <begin position="93"/>
        <end position="131"/>
    </location>
</feature>
<sequence>MAKYATGDDPAKVGPYNTYFTQDEAFWLKKTAIGLSHSVTLIKGDVEFIKGSLTALAVGVTAIKADFTLVKMDEKGMTVFGRQKFTWPWVDEKKRIEERLQRAQDKALKKEEEVKNKLTELRTKLDSMQQKRNQVGQLTRAAGNSPDGDRLRQEAFSLRAEIGKEKAKAQKLRDDIEEELEKINKKRTRIVQARRELRDLATASSASDKAREQISKNANAARRELALLNSQL</sequence>
<proteinExistence type="predicted"/>
<dbReference type="OrthoDB" id="4338694at2"/>
<evidence type="ECO:0000313" key="2">
    <source>
        <dbReference type="EMBL" id="EKX67143.1"/>
    </source>
</evidence>
<dbReference type="PATRIC" id="fig|698759.3.peg.2301"/>
<reference evidence="2 3" key="1">
    <citation type="submission" date="2012-11" db="EMBL/GenBank/DDBJ databases">
        <authorList>
            <person name="Huguet-Tapia J.C."/>
            <person name="Durkin A.S."/>
            <person name="Pettis G.S."/>
            <person name="Badger J.H."/>
        </authorList>
    </citation>
    <scope>NUCLEOTIDE SEQUENCE [LARGE SCALE GENOMIC DNA]</scope>
    <source>
        <strain evidence="2 3">91-03</strain>
    </source>
</reference>
<feature type="coiled-coil region" evidence="1">
    <location>
        <begin position="159"/>
        <end position="231"/>
    </location>
</feature>
<evidence type="ECO:0000256" key="1">
    <source>
        <dbReference type="SAM" id="Coils"/>
    </source>
</evidence>
<dbReference type="EMBL" id="AEJC01000171">
    <property type="protein sequence ID" value="EKX67143.1"/>
    <property type="molecule type" value="Genomic_DNA"/>
</dbReference>
<comment type="caution">
    <text evidence="2">The sequence shown here is derived from an EMBL/GenBank/DDBJ whole genome shotgun (WGS) entry which is preliminary data.</text>
</comment>
<name>L1L3E8_9ACTN</name>